<dbReference type="NCBIfam" id="TIGR01733">
    <property type="entry name" value="AA-adenyl-dom"/>
    <property type="match status" value="1"/>
</dbReference>
<dbReference type="Gene3D" id="3.40.50.12780">
    <property type="entry name" value="N-terminal domain of ligase-like"/>
    <property type="match status" value="2"/>
</dbReference>
<dbReference type="GO" id="GO:0006631">
    <property type="term" value="P:fatty acid metabolic process"/>
    <property type="evidence" value="ECO:0007669"/>
    <property type="project" value="UniProtKB-KW"/>
</dbReference>
<evidence type="ECO:0000256" key="5">
    <source>
        <dbReference type="ARBA" id="ARBA00023098"/>
    </source>
</evidence>
<dbReference type="GO" id="GO:0071766">
    <property type="term" value="P:Actinobacterium-type cell wall biogenesis"/>
    <property type="evidence" value="ECO:0007669"/>
    <property type="project" value="UniProtKB-ARBA"/>
</dbReference>
<dbReference type="SUPFAM" id="SSF56801">
    <property type="entry name" value="Acetyl-CoA synthetase-like"/>
    <property type="match status" value="2"/>
</dbReference>
<dbReference type="InterPro" id="IPR009081">
    <property type="entry name" value="PP-bd_ACP"/>
</dbReference>
<keyword evidence="3" id="KW-0597">Phosphoprotein</keyword>
<dbReference type="InterPro" id="IPR000873">
    <property type="entry name" value="AMP-dep_synth/lig_dom"/>
</dbReference>
<dbReference type="InterPro" id="IPR001242">
    <property type="entry name" value="Condensation_dom"/>
</dbReference>
<dbReference type="Pfam" id="PF13193">
    <property type="entry name" value="AMP-binding_C"/>
    <property type="match status" value="1"/>
</dbReference>
<evidence type="ECO:0000259" key="7">
    <source>
        <dbReference type="PROSITE" id="PS50075"/>
    </source>
</evidence>
<dbReference type="SMART" id="SM00823">
    <property type="entry name" value="PKS_PP"/>
    <property type="match status" value="2"/>
</dbReference>
<dbReference type="InterPro" id="IPR020845">
    <property type="entry name" value="AMP-binding_CS"/>
</dbReference>
<keyword evidence="5" id="KW-0443">Lipid metabolism</keyword>
<reference evidence="8 9" key="2">
    <citation type="journal article" date="2022" name="Mar. Drugs">
        <title>Bioassay-Guided Fractionation Leads to the Detection of Cholic Acid Generated by the Rare Thalassomonas sp.</title>
        <authorList>
            <person name="Pheiffer F."/>
            <person name="Schneider Y.K."/>
            <person name="Hansen E.H."/>
            <person name="Andersen J.H."/>
            <person name="Isaksson J."/>
            <person name="Busche T."/>
            <person name="R C."/>
            <person name="Kalinowski J."/>
            <person name="Zyl L.V."/>
            <person name="Trindade M."/>
        </authorList>
    </citation>
    <scope>NUCLEOTIDE SEQUENCE [LARGE SCALE GENOMIC DNA]</scope>
    <source>
        <strain evidence="8 9">XOM25</strain>
    </source>
</reference>
<evidence type="ECO:0000256" key="6">
    <source>
        <dbReference type="SAM" id="MobiDB-lite"/>
    </source>
</evidence>
<dbReference type="InterPro" id="IPR023213">
    <property type="entry name" value="CAT-like_dom_sf"/>
</dbReference>
<dbReference type="GO" id="GO:0005737">
    <property type="term" value="C:cytoplasm"/>
    <property type="evidence" value="ECO:0007669"/>
    <property type="project" value="TreeGrafter"/>
</dbReference>
<dbReference type="InterPro" id="IPR020806">
    <property type="entry name" value="PKS_PP-bd"/>
</dbReference>
<dbReference type="KEGG" id="tvd:SG34_031220"/>
<dbReference type="InterPro" id="IPR036736">
    <property type="entry name" value="ACP-like_sf"/>
</dbReference>
<evidence type="ECO:0000313" key="9">
    <source>
        <dbReference type="Proteomes" id="UP000032352"/>
    </source>
</evidence>
<accession>A0AAE9Z9H2</accession>
<dbReference type="PANTHER" id="PTHR45527:SF1">
    <property type="entry name" value="FATTY ACID SYNTHASE"/>
    <property type="match status" value="1"/>
</dbReference>
<dbReference type="EMBL" id="CP059734">
    <property type="protein sequence ID" value="WDE09236.1"/>
    <property type="molecule type" value="Genomic_DNA"/>
</dbReference>
<dbReference type="SUPFAM" id="SSF52777">
    <property type="entry name" value="CoA-dependent acyltransferases"/>
    <property type="match status" value="2"/>
</dbReference>
<dbReference type="GO" id="GO:0043041">
    <property type="term" value="P:amino acid activation for nonribosomal peptide biosynthetic process"/>
    <property type="evidence" value="ECO:0007669"/>
    <property type="project" value="TreeGrafter"/>
</dbReference>
<dbReference type="GO" id="GO:0031177">
    <property type="term" value="F:phosphopantetheine binding"/>
    <property type="evidence" value="ECO:0007669"/>
    <property type="project" value="InterPro"/>
</dbReference>
<dbReference type="SUPFAM" id="SSF47336">
    <property type="entry name" value="ACP-like"/>
    <property type="match status" value="2"/>
</dbReference>
<dbReference type="Pfam" id="PF00501">
    <property type="entry name" value="AMP-binding"/>
    <property type="match status" value="2"/>
</dbReference>
<feature type="region of interest" description="Disordered" evidence="6">
    <location>
        <begin position="1744"/>
        <end position="1765"/>
    </location>
</feature>
<dbReference type="GO" id="GO:0044550">
    <property type="term" value="P:secondary metabolite biosynthetic process"/>
    <property type="evidence" value="ECO:0007669"/>
    <property type="project" value="TreeGrafter"/>
</dbReference>
<dbReference type="InterPro" id="IPR045851">
    <property type="entry name" value="AMP-bd_C_sf"/>
</dbReference>
<dbReference type="InterPro" id="IPR040097">
    <property type="entry name" value="FAAL/FAAC"/>
</dbReference>
<dbReference type="FunFam" id="3.40.50.12780:FF:000013">
    <property type="entry name" value="Long-chain-fatty-acid--AMP ligase FadD32"/>
    <property type="match status" value="1"/>
</dbReference>
<dbReference type="Pfam" id="PF00668">
    <property type="entry name" value="Condensation"/>
    <property type="match status" value="1"/>
</dbReference>
<feature type="compositionally biased region" description="Basic residues" evidence="6">
    <location>
        <begin position="1752"/>
        <end position="1765"/>
    </location>
</feature>
<dbReference type="CDD" id="cd05931">
    <property type="entry name" value="FAAL"/>
    <property type="match status" value="1"/>
</dbReference>
<dbReference type="GO" id="GO:0003824">
    <property type="term" value="F:catalytic activity"/>
    <property type="evidence" value="ECO:0007669"/>
    <property type="project" value="InterPro"/>
</dbReference>
<dbReference type="Pfam" id="PF00550">
    <property type="entry name" value="PP-binding"/>
    <property type="match status" value="2"/>
</dbReference>
<dbReference type="InterPro" id="IPR010071">
    <property type="entry name" value="AA_adenyl_dom"/>
</dbReference>
<keyword evidence="4" id="KW-0276">Fatty acid metabolism</keyword>
<feature type="domain" description="Carrier" evidence="7">
    <location>
        <begin position="595"/>
        <end position="669"/>
    </location>
</feature>
<dbReference type="PROSITE" id="PS50075">
    <property type="entry name" value="CARRIER"/>
    <property type="match status" value="2"/>
</dbReference>
<dbReference type="Gene3D" id="1.10.1200.10">
    <property type="entry name" value="ACP-like"/>
    <property type="match status" value="2"/>
</dbReference>
<dbReference type="InterPro" id="IPR042099">
    <property type="entry name" value="ANL_N_sf"/>
</dbReference>
<dbReference type="PANTHER" id="PTHR45527">
    <property type="entry name" value="NONRIBOSOMAL PEPTIDE SYNTHETASE"/>
    <property type="match status" value="1"/>
</dbReference>
<dbReference type="Gene3D" id="3.30.559.10">
    <property type="entry name" value="Chloramphenicol acetyltransferase-like domain"/>
    <property type="match status" value="1"/>
</dbReference>
<evidence type="ECO:0000256" key="1">
    <source>
        <dbReference type="ARBA" id="ARBA00006432"/>
    </source>
</evidence>
<gene>
    <name evidence="8" type="ORF">SG34_031220</name>
</gene>
<comment type="similarity">
    <text evidence="1">Belongs to the ATP-dependent AMP-binding enzyme family.</text>
</comment>
<organism evidence="8 9">
    <name type="scientific">Thalassomonas viridans</name>
    <dbReference type="NCBI Taxonomy" id="137584"/>
    <lineage>
        <taxon>Bacteria</taxon>
        <taxon>Pseudomonadati</taxon>
        <taxon>Pseudomonadota</taxon>
        <taxon>Gammaproteobacteria</taxon>
        <taxon>Alteromonadales</taxon>
        <taxon>Colwelliaceae</taxon>
        <taxon>Thalassomonas</taxon>
    </lineage>
</organism>
<dbReference type="CDD" id="cd05930">
    <property type="entry name" value="A_NRPS"/>
    <property type="match status" value="1"/>
</dbReference>
<dbReference type="PROSITE" id="PS00455">
    <property type="entry name" value="AMP_BINDING"/>
    <property type="match status" value="2"/>
</dbReference>
<evidence type="ECO:0000256" key="2">
    <source>
        <dbReference type="ARBA" id="ARBA00022450"/>
    </source>
</evidence>
<feature type="domain" description="Carrier" evidence="7">
    <location>
        <begin position="1660"/>
        <end position="1738"/>
    </location>
</feature>
<evidence type="ECO:0000313" key="8">
    <source>
        <dbReference type="EMBL" id="WDE09236.1"/>
    </source>
</evidence>
<keyword evidence="2" id="KW-0596">Phosphopantetheine</keyword>
<dbReference type="InterPro" id="IPR025110">
    <property type="entry name" value="AMP-bd_C"/>
</dbReference>
<dbReference type="RefSeq" id="WP_044841538.1">
    <property type="nucleotide sequence ID" value="NZ_CP059734.1"/>
</dbReference>
<reference evidence="8 9" key="1">
    <citation type="journal article" date="2015" name="Genome Announc.">
        <title>Draft Genome Sequences of Marine Isolates of Thalassomonas viridans and Thalassomonas actiniarum.</title>
        <authorList>
            <person name="Olonade I."/>
            <person name="van Zyl L.J."/>
            <person name="Trindade M."/>
        </authorList>
    </citation>
    <scope>NUCLEOTIDE SEQUENCE [LARGE SCALE GENOMIC DNA]</scope>
    <source>
        <strain evidence="8 9">XOM25</strain>
    </source>
</reference>
<dbReference type="Gene3D" id="3.30.559.30">
    <property type="entry name" value="Nonribosomal peptide synthetase, condensation domain"/>
    <property type="match status" value="1"/>
</dbReference>
<dbReference type="Gene3D" id="3.30.300.30">
    <property type="match status" value="2"/>
</dbReference>
<keyword evidence="9" id="KW-1185">Reference proteome</keyword>
<proteinExistence type="inferred from homology"/>
<evidence type="ECO:0000256" key="3">
    <source>
        <dbReference type="ARBA" id="ARBA00022553"/>
    </source>
</evidence>
<protein>
    <submittedName>
        <fullName evidence="8">Non-ribosomal peptide synthetase</fullName>
    </submittedName>
</protein>
<evidence type="ECO:0000256" key="4">
    <source>
        <dbReference type="ARBA" id="ARBA00022832"/>
    </source>
</evidence>
<name>A0AAE9Z9H2_9GAMM</name>
<sequence>MKEHFSPISQFVQKYHNSPSSDIAYIYIKDDGEQLSLSYRALDHYARAIGQSLSRKVAKGERVILMYRPGLEFIKAFFGCLYAGVVAVPVYPPNARKEHWQRLANIEADARASLFLMDAANAQLAEKWLPELAEANKLMCSCSLSGQPDPHWQPVNVAAHDIAFLQYTSGSTGQPKGVMVSHQNLIDNEAVIKTHFEHGPDTKVMGWLPQYHDMGLIGNILQPVYLGVTAVLMSPAAFLQNPYRWLKAVSEHKITTSGGPNFAYELCAERISDEQKQTLDLSSWKVAFNGAEQINPDTLERFYQAFKQCGFRKKAFYPCYGLAESTLFVAGSEVGGEPKTLAIDSGQLKHNRILPLDETSRGTAAHIAACGRFANGQGLIVNPQTHEVCAGDEVGEVWLSSRSVALGYWDNPQQTQQTFRARLSGGSEEYLRTGDLGFVHQDELYITGRIKDLIILRGRNYYPQDIEQVVQQELPQLRTGHGACFAVEVDGEEQAVLIQEVERTALRSIDLEQTAARVRDLVRKHCDLSLYQILLTKPGRVLKTSSGKIRRRECKQLWLDNGIESLYCSSHQGDTHRMPDAGACEPLAIDVSDKQQVSRRLAQILAAQMQLSHTDIKGRESITSYGLDSLGAVQLQGKIADEFGVSLQVSDLLYGMTLEQCAVEIMQEQAGGGHVPPAAVTGKNTLMSANQKTFWQLQNLHWDSTAYNLSVPLRLEEDIDPALFDRAVTWLVRRHPVLVTCYPETDGEPVPTLQSPDMALLAVEDASAWQEQELGQAVQSFARLPIDLAQGPVFKARLLKLSPGSSLFHLVVHHIAADFWSLLVLISDLLACYRALKQGKEPERTYGADYHLYAGRQQAWLNGARYHQDLRFWQKLLKGSLKPVSLIPQKTRQSKFAFKGADVNFAVDASDYRRLKQKLKTYDLTLYQYLFSVYQLLLHRYAQDDNFVIGSPFTAREGEAMASVIGCFVDMKLIPCRYRAQQTFVELLLDNKQQLLEIMRHRHVPTQLILQQFADKSGRDPAVLLPNVRFALHRSHLMAGAEDFALGLPASARVADMEITSFSCEPGIAHADLGLTMIESGGGLQGQLNYNSDLMDDKAACQFISLFKQLLHHCLVDEQRPLAKIPLTSEAYQQGQLDNWRHRRTEYRAPAGIHQLFEQQVQQYPHHIAVRWQDKSMDYLTLNQYANRLSHYLMEKGVAKGQRIGLFFNRNADMIAAFYAVLKAGACAVFFDPATPVLRCAYMEKNAELSLLLTDRHDTGWSGLKDKILTLADLELSTCSSDNPRLAVQPGDSAYLLYTSGSTGEPKAVVGLHRGMLNRTLWMREHFAISREDRVLHCTPMNYVRAEREIVFALSSGATLALADSQSLNKAGSILAQIEKFQATYTASSPSLLGMMQQSHGGEFSRLTCVKHWFIGADVLKADLVSWIREQLPQLQLTYFYGSTEVSSDVSFFTVPYDYRPDNAVLPVGKALANTSLYLLDDNMMPVADGLVGELYIGGDNLSGGYFNARELTAEKFIRVTHLHRESTDLYRTGDLARYLPCGNLSIVGRRDSQVSILGNRIELAEIELCIKSLDTVSQVVVHPHSKANGDKVLVAYVVSARGDIDLDIKAQLKLYLPAYMHPSFIVPLEEIPLTPLGKIDRSRLPSVSSLNDLVRHVTAPKGQLESRLVAVWAGVMGVSPSAVDIHDSFFELGGNSALVNSFYAGIKQALPGHPLKITDVYKHSNIKALAAFLAGREKAAGDAAVKSDRGTRRRQAQRRAIRSR</sequence>
<dbReference type="GO" id="GO:0008610">
    <property type="term" value="P:lipid biosynthetic process"/>
    <property type="evidence" value="ECO:0007669"/>
    <property type="project" value="InterPro"/>
</dbReference>
<dbReference type="Proteomes" id="UP000032352">
    <property type="component" value="Chromosome pTvir"/>
</dbReference>